<evidence type="ECO:0000313" key="3">
    <source>
        <dbReference type="Proteomes" id="UP000196342"/>
    </source>
</evidence>
<protein>
    <submittedName>
        <fullName evidence="2">Uncharacterized protein</fullName>
    </submittedName>
</protein>
<dbReference type="Proteomes" id="UP000196342">
    <property type="component" value="Unassembled WGS sequence"/>
</dbReference>
<gene>
    <name evidence="2" type="ORF">CBW21_08040</name>
</gene>
<name>A0A202BCF5_CHRVL</name>
<reference evidence="2 3" key="1">
    <citation type="submission" date="2017-05" db="EMBL/GenBank/DDBJ databases">
        <title>Chromobacterium violaceum GHPS1 isolated from Hydrocarbon polluted soil in French Guiana display an awesome secondary metabolite arsenal and a battery of drug and heavy-metal-resistance and detoxification of xenobiotics proteins.</title>
        <authorList>
            <person name="Belbahri L."/>
        </authorList>
    </citation>
    <scope>NUCLEOTIDE SEQUENCE [LARGE SCALE GENOMIC DNA]</scope>
    <source>
        <strain evidence="2 3">GHPS1</strain>
    </source>
</reference>
<evidence type="ECO:0000256" key="1">
    <source>
        <dbReference type="SAM" id="MobiDB-lite"/>
    </source>
</evidence>
<comment type="caution">
    <text evidence="2">The sequence shown here is derived from an EMBL/GenBank/DDBJ whole genome shotgun (WGS) entry which is preliminary data.</text>
</comment>
<evidence type="ECO:0000313" key="2">
    <source>
        <dbReference type="EMBL" id="OVE49149.1"/>
    </source>
</evidence>
<keyword evidence="3" id="KW-1185">Reference proteome</keyword>
<organism evidence="2 3">
    <name type="scientific">Chromobacterium violaceum</name>
    <dbReference type="NCBI Taxonomy" id="536"/>
    <lineage>
        <taxon>Bacteria</taxon>
        <taxon>Pseudomonadati</taxon>
        <taxon>Pseudomonadota</taxon>
        <taxon>Betaproteobacteria</taxon>
        <taxon>Neisseriales</taxon>
        <taxon>Chromobacteriaceae</taxon>
        <taxon>Chromobacterium</taxon>
    </lineage>
</organism>
<sequence>MAGSWEKKMMASLAGAGKRMGIKRGRSGKGEPRRPKKKQLAVQRVGATGMSANPLFSLEQMAENASGFCAGRKQKGMASAIPSQLGRLALRDAAA</sequence>
<accession>A0A202BCF5</accession>
<feature type="region of interest" description="Disordered" evidence="1">
    <location>
        <begin position="13"/>
        <end position="46"/>
    </location>
</feature>
<dbReference type="EMBL" id="NHOO01000005">
    <property type="protein sequence ID" value="OVE49149.1"/>
    <property type="molecule type" value="Genomic_DNA"/>
</dbReference>
<dbReference type="AlphaFoldDB" id="A0A202BCF5"/>
<proteinExistence type="predicted"/>